<comment type="catalytic activity">
    <reaction evidence="13">
        <text>mycophenolic acid O-acyl-beta-D-glucuronide + H2O = mycophenolate + D-glucuronate + H(+)</text>
        <dbReference type="Rhea" id="RHEA:34179"/>
        <dbReference type="ChEBI" id="CHEBI:15377"/>
        <dbReference type="ChEBI" id="CHEBI:15378"/>
        <dbReference type="ChEBI" id="CHEBI:58720"/>
        <dbReference type="ChEBI" id="CHEBI:62932"/>
        <dbReference type="ChEBI" id="CHEBI:66982"/>
        <dbReference type="EC" id="3.1.1.93"/>
    </reaction>
    <physiologicalReaction direction="left-to-right" evidence="13">
        <dbReference type="Rhea" id="RHEA:34180"/>
    </physiologicalReaction>
</comment>
<reference evidence="15" key="1">
    <citation type="submission" date="2016-10" db="EMBL/GenBank/DDBJ databases">
        <title>Sequence of Gallionella enrichment culture.</title>
        <authorList>
            <person name="Poehlein A."/>
            <person name="Muehling M."/>
            <person name="Daniel R."/>
        </authorList>
    </citation>
    <scope>NUCLEOTIDE SEQUENCE</scope>
</reference>
<keyword evidence="15" id="KW-0012">Acyltransferase</keyword>
<accession>A0A1J5SL82</accession>
<evidence type="ECO:0000256" key="11">
    <source>
        <dbReference type="ARBA" id="ARBA00046047"/>
    </source>
</evidence>
<evidence type="ECO:0000256" key="13">
    <source>
        <dbReference type="ARBA" id="ARBA00047972"/>
    </source>
</evidence>
<dbReference type="GO" id="GO:0008474">
    <property type="term" value="F:palmitoyl-(protein) hydrolase activity"/>
    <property type="evidence" value="ECO:0007669"/>
    <property type="project" value="UniProtKB-EC"/>
</dbReference>
<name>A0A1J5SL82_9ZZZZ</name>
<evidence type="ECO:0000256" key="5">
    <source>
        <dbReference type="ARBA" id="ARBA00023128"/>
    </source>
</evidence>
<proteinExistence type="predicted"/>
<dbReference type="PANTHER" id="PTHR16138:SF7">
    <property type="entry name" value="PALMITOYL-PROTEIN THIOESTERASE ABHD10, MITOCHONDRIAL"/>
    <property type="match status" value="1"/>
</dbReference>
<dbReference type="InterPro" id="IPR052382">
    <property type="entry name" value="ABHD10_acyl-thioesterase"/>
</dbReference>
<sequence length="265" mass="28378">MPAGRTAAAATAGILTRADGATIAYERRSGKNPGVVFLHGLRSDMTGGKAQAVEAWCRRHGHACLRLDVRGHGQSSGRFEEGCIGQWAADVVAALDALTEGPQVLVGSSMGGWLMLLAALERPHRVAGLLGLAAAPDFTEELIYQRFTPEQKRALLVAGQVVIDEDEGLPPLPVSRLLIEDGRQQLLLQDRINISCPVRLIHGQRDASVPWQTALRLAEQLASDDVEVTLVKAGGHRLSEAADLVRMERVLERLLHSVAQGGMGG</sequence>
<keyword evidence="4" id="KW-0809">Transit peptide</keyword>
<comment type="caution">
    <text evidence="15">The sequence shown here is derived from an EMBL/GenBank/DDBJ whole genome shotgun (WGS) entry which is preliminary data.</text>
</comment>
<dbReference type="GO" id="GO:0004553">
    <property type="term" value="F:hydrolase activity, hydrolyzing O-glycosyl compounds"/>
    <property type="evidence" value="ECO:0007669"/>
    <property type="project" value="TreeGrafter"/>
</dbReference>
<keyword evidence="3" id="KW-0378">Hydrolase</keyword>
<evidence type="ECO:0000313" key="15">
    <source>
        <dbReference type="EMBL" id="OIR00822.1"/>
    </source>
</evidence>
<dbReference type="EC" id="3.1.1.93" evidence="6"/>
<feature type="domain" description="AB hydrolase-1" evidence="14">
    <location>
        <begin position="35"/>
        <end position="149"/>
    </location>
</feature>
<evidence type="ECO:0000256" key="10">
    <source>
        <dbReference type="ARBA" id="ARBA00042704"/>
    </source>
</evidence>
<comment type="catalytic activity">
    <reaction evidence="12">
        <text>S-hexadecanoyl-L-cysteinyl-[protein] + H2O = L-cysteinyl-[protein] + hexadecanoate + H(+)</text>
        <dbReference type="Rhea" id="RHEA:19233"/>
        <dbReference type="Rhea" id="RHEA-COMP:10131"/>
        <dbReference type="Rhea" id="RHEA-COMP:11032"/>
        <dbReference type="ChEBI" id="CHEBI:7896"/>
        <dbReference type="ChEBI" id="CHEBI:15377"/>
        <dbReference type="ChEBI" id="CHEBI:15378"/>
        <dbReference type="ChEBI" id="CHEBI:29950"/>
        <dbReference type="ChEBI" id="CHEBI:74151"/>
        <dbReference type="EC" id="3.1.2.22"/>
    </reaction>
    <physiologicalReaction direction="left-to-right" evidence="12">
        <dbReference type="Rhea" id="RHEA:19234"/>
    </physiologicalReaction>
</comment>
<evidence type="ECO:0000256" key="8">
    <source>
        <dbReference type="ARBA" id="ARBA00041520"/>
    </source>
</evidence>
<evidence type="ECO:0000256" key="4">
    <source>
        <dbReference type="ARBA" id="ARBA00022946"/>
    </source>
</evidence>
<dbReference type="SUPFAM" id="SSF53474">
    <property type="entry name" value="alpha/beta-Hydrolases"/>
    <property type="match status" value="1"/>
</dbReference>
<dbReference type="EMBL" id="MLJW01000091">
    <property type="protein sequence ID" value="OIR00822.1"/>
    <property type="molecule type" value="Genomic_DNA"/>
</dbReference>
<evidence type="ECO:0000256" key="1">
    <source>
        <dbReference type="ARBA" id="ARBA00004173"/>
    </source>
</evidence>
<dbReference type="InterPro" id="IPR029058">
    <property type="entry name" value="AB_hydrolase_fold"/>
</dbReference>
<dbReference type="EC" id="3.1.2.22" evidence="2"/>
<dbReference type="GO" id="GO:0102390">
    <property type="term" value="F:mycophenolic acid acyl-glucuronide esterase activity"/>
    <property type="evidence" value="ECO:0007669"/>
    <property type="project" value="UniProtKB-EC"/>
</dbReference>
<comment type="function">
    <text evidence="11">Acts as an acyl-protein thioesterase that hydrolyzes fatty acids from acylated residues in proteins. Regulates the mitochondrial S-depalmitoylation of the nucleophilic active site residue of peroxiredoxin-5/PRDX5, a key antioxidant protein, therefore modulating mitochondrial antioxidant ability. Also catalyzes the deglucuronidation of mycophenolic acid acyl-glucuronide, an active metabolite of the immunosuppressant drug mycophenolate.</text>
</comment>
<evidence type="ECO:0000259" key="14">
    <source>
        <dbReference type="Pfam" id="PF00561"/>
    </source>
</evidence>
<evidence type="ECO:0000256" key="2">
    <source>
        <dbReference type="ARBA" id="ARBA00012423"/>
    </source>
</evidence>
<organism evidence="15">
    <name type="scientific">mine drainage metagenome</name>
    <dbReference type="NCBI Taxonomy" id="410659"/>
    <lineage>
        <taxon>unclassified sequences</taxon>
        <taxon>metagenomes</taxon>
        <taxon>ecological metagenomes</taxon>
    </lineage>
</organism>
<dbReference type="GO" id="GO:0016746">
    <property type="term" value="F:acyltransferase activity"/>
    <property type="evidence" value="ECO:0007669"/>
    <property type="project" value="UniProtKB-KW"/>
</dbReference>
<protein>
    <recommendedName>
        <fullName evidence="7">Palmitoyl-protein thioesterase ABHD10, mitochondrial</fullName>
        <ecNumber evidence="6">3.1.1.93</ecNumber>
        <ecNumber evidence="2">3.1.2.22</ecNumber>
    </recommendedName>
    <alternativeName>
        <fullName evidence="9">Acyl-protein thioesterase ABHD10</fullName>
    </alternativeName>
    <alternativeName>
        <fullName evidence="10">Alpha/beta hydrolase domain-containing protein 10</fullName>
    </alternativeName>
    <alternativeName>
        <fullName evidence="8">Mycophenolic acid acyl-glucuronide esterase, mitochondrial</fullName>
    </alternativeName>
</protein>
<evidence type="ECO:0000256" key="9">
    <source>
        <dbReference type="ARBA" id="ARBA00042645"/>
    </source>
</evidence>
<dbReference type="Pfam" id="PF00561">
    <property type="entry name" value="Abhydrolase_1"/>
    <property type="match status" value="1"/>
</dbReference>
<dbReference type="InterPro" id="IPR000073">
    <property type="entry name" value="AB_hydrolase_1"/>
</dbReference>
<gene>
    <name evidence="15" type="primary">acoC_2</name>
    <name evidence="15" type="ORF">GALL_171590</name>
</gene>
<evidence type="ECO:0000256" key="7">
    <source>
        <dbReference type="ARBA" id="ARBA00039314"/>
    </source>
</evidence>
<evidence type="ECO:0000256" key="3">
    <source>
        <dbReference type="ARBA" id="ARBA00022801"/>
    </source>
</evidence>
<evidence type="ECO:0000256" key="12">
    <source>
        <dbReference type="ARBA" id="ARBA00047409"/>
    </source>
</evidence>
<evidence type="ECO:0000256" key="6">
    <source>
        <dbReference type="ARBA" id="ARBA00039132"/>
    </source>
</evidence>
<keyword evidence="5" id="KW-0496">Mitochondrion</keyword>
<keyword evidence="15" id="KW-0808">Transferase</keyword>
<dbReference type="GO" id="GO:0005739">
    <property type="term" value="C:mitochondrion"/>
    <property type="evidence" value="ECO:0007669"/>
    <property type="project" value="UniProtKB-SubCell"/>
</dbReference>
<dbReference type="AlphaFoldDB" id="A0A1J5SL82"/>
<comment type="subcellular location">
    <subcellularLocation>
        <location evidence="1">Mitochondrion</location>
    </subcellularLocation>
</comment>
<dbReference type="Gene3D" id="3.40.50.1820">
    <property type="entry name" value="alpha/beta hydrolase"/>
    <property type="match status" value="1"/>
</dbReference>
<dbReference type="PANTHER" id="PTHR16138">
    <property type="entry name" value="MYCOPHENOLIC ACID ACYL-GLUCURONIDE ESTERASE, MITOCHONDRIAL"/>
    <property type="match status" value="1"/>
</dbReference>